<dbReference type="EMBL" id="SNRY01005924">
    <property type="protein sequence ID" value="KAA6313772.1"/>
    <property type="molecule type" value="Genomic_DNA"/>
</dbReference>
<accession>A0A5J4PXJ4</accession>
<protein>
    <submittedName>
        <fullName evidence="1">Uncharacterized protein</fullName>
    </submittedName>
</protein>
<feature type="non-terminal residue" evidence="1">
    <location>
        <position position="1"/>
    </location>
</feature>
<evidence type="ECO:0000313" key="1">
    <source>
        <dbReference type="EMBL" id="KAA6313772.1"/>
    </source>
</evidence>
<gene>
    <name evidence="1" type="ORF">EZS27_035507</name>
</gene>
<organism evidence="1">
    <name type="scientific">termite gut metagenome</name>
    <dbReference type="NCBI Taxonomy" id="433724"/>
    <lineage>
        <taxon>unclassified sequences</taxon>
        <taxon>metagenomes</taxon>
        <taxon>organismal metagenomes</taxon>
    </lineage>
</organism>
<dbReference type="AlphaFoldDB" id="A0A5J4PXJ4"/>
<reference evidence="1" key="1">
    <citation type="submission" date="2019-03" db="EMBL/GenBank/DDBJ databases">
        <title>Single cell metagenomics reveals metabolic interactions within the superorganism composed of flagellate Streblomastix strix and complex community of Bacteroidetes bacteria on its surface.</title>
        <authorList>
            <person name="Treitli S.C."/>
            <person name="Kolisko M."/>
            <person name="Husnik F."/>
            <person name="Keeling P."/>
            <person name="Hampl V."/>
        </authorList>
    </citation>
    <scope>NUCLEOTIDE SEQUENCE</scope>
    <source>
        <strain evidence="1">STM</strain>
    </source>
</reference>
<sequence length="43" mass="4928">TLCVNIVQALHNKRTFFLFASKNIYYLYGYDVPGVILTIALAY</sequence>
<name>A0A5J4PXJ4_9ZZZZ</name>
<comment type="caution">
    <text evidence="1">The sequence shown here is derived from an EMBL/GenBank/DDBJ whole genome shotgun (WGS) entry which is preliminary data.</text>
</comment>
<proteinExistence type="predicted"/>